<organism evidence="2 3">
    <name type="scientific">Pseudozyma flocculosa PF-1</name>
    <dbReference type="NCBI Taxonomy" id="1277687"/>
    <lineage>
        <taxon>Eukaryota</taxon>
        <taxon>Fungi</taxon>
        <taxon>Dikarya</taxon>
        <taxon>Basidiomycota</taxon>
        <taxon>Ustilaginomycotina</taxon>
        <taxon>Ustilaginomycetes</taxon>
        <taxon>Ustilaginales</taxon>
        <taxon>Ustilaginaceae</taxon>
        <taxon>Pseudozyma</taxon>
    </lineage>
</organism>
<evidence type="ECO:0000313" key="2">
    <source>
        <dbReference type="EMBL" id="EPQ29712.1"/>
    </source>
</evidence>
<feature type="region of interest" description="Disordered" evidence="1">
    <location>
        <begin position="51"/>
        <end position="73"/>
    </location>
</feature>
<proteinExistence type="predicted"/>
<name>A0A061H9Y6_9BASI</name>
<dbReference type="KEGG" id="pfp:PFL1_02932"/>
<evidence type="ECO:0000313" key="3">
    <source>
        <dbReference type="Proteomes" id="UP000053664"/>
    </source>
</evidence>
<dbReference type="GeneID" id="19317044"/>
<dbReference type="RefSeq" id="XP_007878635.1">
    <property type="nucleotide sequence ID" value="XM_007880444.1"/>
</dbReference>
<dbReference type="Proteomes" id="UP000053664">
    <property type="component" value="Unassembled WGS sequence"/>
</dbReference>
<accession>A0A061H9Y6</accession>
<dbReference type="HOGENOM" id="CLU_1283765_0_0_1"/>
<dbReference type="EMBL" id="KE361630">
    <property type="protein sequence ID" value="EPQ29712.1"/>
    <property type="molecule type" value="Genomic_DNA"/>
</dbReference>
<feature type="region of interest" description="Disordered" evidence="1">
    <location>
        <begin position="94"/>
        <end position="131"/>
    </location>
</feature>
<evidence type="ECO:0000256" key="1">
    <source>
        <dbReference type="SAM" id="MobiDB-lite"/>
    </source>
</evidence>
<sequence>MAWPGMARRGRWRGADQIEPCLQPPATVAKQATRRTYIHIRTALRIAAADDGRPSSVTKHAVCSSPEAAGTGMAPALHRTPRLLACDGQQAYGRTRSLGLSSRRPPPSSPRPRHHPSALDDGKQGWPRLGQTRPGQELRALQRPAPPVKYLPRLPRRHSRVKARPPTPLLRSVDRTSSQLASCARRHLALGLPWLGLLVVPPQSRYALVTPVCNR</sequence>
<protein>
    <submittedName>
        <fullName evidence="2">Uncharacterized protein</fullName>
    </submittedName>
</protein>
<gene>
    <name evidence="2" type="ORF">PFL1_02932</name>
</gene>
<dbReference type="AlphaFoldDB" id="A0A061H9Y6"/>
<reference evidence="2 3" key="1">
    <citation type="journal article" date="2013" name="Plant Cell">
        <title>The transition from a phytopathogenic smut ancestor to an anamorphic biocontrol agent deciphered by comparative whole-genome analysis.</title>
        <authorList>
            <person name="Lefebvre F."/>
            <person name="Joly D.L."/>
            <person name="Labbe C."/>
            <person name="Teichmann B."/>
            <person name="Linning R."/>
            <person name="Belzile F."/>
            <person name="Bakkeren G."/>
            <person name="Belanger R.R."/>
        </authorList>
    </citation>
    <scope>NUCLEOTIDE SEQUENCE [LARGE SCALE GENOMIC DNA]</scope>
    <source>
        <strain evidence="2 3">PF-1</strain>
    </source>
</reference>
<feature type="compositionally biased region" description="Low complexity" evidence="1">
    <location>
        <begin position="94"/>
        <end position="103"/>
    </location>
</feature>